<keyword evidence="3" id="KW-1185">Reference proteome</keyword>
<feature type="compositionally biased region" description="Basic and acidic residues" evidence="1">
    <location>
        <begin position="162"/>
        <end position="175"/>
    </location>
</feature>
<sequence>MKFIASTKQFTLRYLPKHTIPPFALRYLASEIHPIRPKIQHLYANRDRNTLWWRVSAKHLHQFKRVVRSWSTRRVRLAFRRALKERGFDAEGKRIRQDSESLKVSEGTNDNLVGSVEILVRPQCAQEDYTVVQADMDSLVDSLIRDRNKAGRVKPPQVEAVKVPDNESPEKTYYQ</sequence>
<dbReference type="EMBL" id="ML732191">
    <property type="protein sequence ID" value="KAB8075672.1"/>
    <property type="molecule type" value="Genomic_DNA"/>
</dbReference>
<gene>
    <name evidence="2" type="ORF">BDV29DRAFT_104562</name>
</gene>
<evidence type="ECO:0000313" key="2">
    <source>
        <dbReference type="EMBL" id="KAB8075672.1"/>
    </source>
</evidence>
<evidence type="ECO:0000256" key="1">
    <source>
        <dbReference type="SAM" id="MobiDB-lite"/>
    </source>
</evidence>
<proteinExistence type="predicted"/>
<feature type="region of interest" description="Disordered" evidence="1">
    <location>
        <begin position="146"/>
        <end position="175"/>
    </location>
</feature>
<dbReference type="AlphaFoldDB" id="A0A5N5X8N2"/>
<reference evidence="2 3" key="1">
    <citation type="submission" date="2019-04" db="EMBL/GenBank/DDBJ databases">
        <title>Friends and foes A comparative genomics study of 23 Aspergillus species from section Flavi.</title>
        <authorList>
            <consortium name="DOE Joint Genome Institute"/>
            <person name="Kjaerbolling I."/>
            <person name="Vesth T."/>
            <person name="Frisvad J.C."/>
            <person name="Nybo J.L."/>
            <person name="Theobald S."/>
            <person name="Kildgaard S."/>
            <person name="Isbrandt T."/>
            <person name="Kuo A."/>
            <person name="Sato A."/>
            <person name="Lyhne E.K."/>
            <person name="Kogle M.E."/>
            <person name="Wiebenga A."/>
            <person name="Kun R.S."/>
            <person name="Lubbers R.J."/>
            <person name="Makela M.R."/>
            <person name="Barry K."/>
            <person name="Chovatia M."/>
            <person name="Clum A."/>
            <person name="Daum C."/>
            <person name="Haridas S."/>
            <person name="He G."/>
            <person name="LaButti K."/>
            <person name="Lipzen A."/>
            <person name="Mondo S."/>
            <person name="Riley R."/>
            <person name="Salamov A."/>
            <person name="Simmons B.A."/>
            <person name="Magnuson J.K."/>
            <person name="Henrissat B."/>
            <person name="Mortensen U.H."/>
            <person name="Larsen T.O."/>
            <person name="Devries R.P."/>
            <person name="Grigoriev I.V."/>
            <person name="Machida M."/>
            <person name="Baker S.E."/>
            <person name="Andersen M.R."/>
        </authorList>
    </citation>
    <scope>NUCLEOTIDE SEQUENCE [LARGE SCALE GENOMIC DNA]</scope>
    <source>
        <strain evidence="2 3">CBS 151.66</strain>
    </source>
</reference>
<evidence type="ECO:0000313" key="3">
    <source>
        <dbReference type="Proteomes" id="UP000326565"/>
    </source>
</evidence>
<dbReference type="Proteomes" id="UP000326565">
    <property type="component" value="Unassembled WGS sequence"/>
</dbReference>
<organism evidence="2 3">
    <name type="scientific">Aspergillus leporis</name>
    <dbReference type="NCBI Taxonomy" id="41062"/>
    <lineage>
        <taxon>Eukaryota</taxon>
        <taxon>Fungi</taxon>
        <taxon>Dikarya</taxon>
        <taxon>Ascomycota</taxon>
        <taxon>Pezizomycotina</taxon>
        <taxon>Eurotiomycetes</taxon>
        <taxon>Eurotiomycetidae</taxon>
        <taxon>Eurotiales</taxon>
        <taxon>Aspergillaceae</taxon>
        <taxon>Aspergillus</taxon>
        <taxon>Aspergillus subgen. Circumdati</taxon>
    </lineage>
</organism>
<protein>
    <submittedName>
        <fullName evidence="2">Uncharacterized protein</fullName>
    </submittedName>
</protein>
<accession>A0A5N5X8N2</accession>
<dbReference type="OrthoDB" id="5238363at2759"/>
<name>A0A5N5X8N2_9EURO</name>